<evidence type="ECO:0000313" key="5">
    <source>
        <dbReference type="EMBL" id="KAK8837497.1"/>
    </source>
</evidence>
<dbReference type="EMBL" id="JAPFFF010000059">
    <property type="protein sequence ID" value="KAK8837497.1"/>
    <property type="molecule type" value="Genomic_DNA"/>
</dbReference>
<evidence type="ECO:0000256" key="3">
    <source>
        <dbReference type="ARBA" id="ARBA00023134"/>
    </source>
</evidence>
<keyword evidence="3" id="KW-0342">GTP-binding</keyword>
<protein>
    <submittedName>
        <fullName evidence="5">Uncharacterized protein</fullName>
    </submittedName>
</protein>
<dbReference type="InterPro" id="IPR005225">
    <property type="entry name" value="Small_GTP-bd"/>
</dbReference>
<dbReference type="PROSITE" id="PS51421">
    <property type="entry name" value="RAS"/>
    <property type="match status" value="1"/>
</dbReference>
<comment type="similarity">
    <text evidence="1">Belongs to the small GTPase superfamily. Rab family.</text>
</comment>
<dbReference type="SMART" id="SM00174">
    <property type="entry name" value="RHO"/>
    <property type="match status" value="1"/>
</dbReference>
<reference evidence="5 6" key="1">
    <citation type="submission" date="2024-04" db="EMBL/GenBank/DDBJ databases">
        <title>Tritrichomonas musculus Genome.</title>
        <authorList>
            <person name="Alves-Ferreira E."/>
            <person name="Grigg M."/>
            <person name="Lorenzi H."/>
            <person name="Galac M."/>
        </authorList>
    </citation>
    <scope>NUCLEOTIDE SEQUENCE [LARGE SCALE GENOMIC DNA]</scope>
    <source>
        <strain evidence="5 6">EAF2021</strain>
    </source>
</reference>
<dbReference type="NCBIfam" id="TIGR00231">
    <property type="entry name" value="small_GTP"/>
    <property type="match status" value="1"/>
</dbReference>
<organism evidence="5 6">
    <name type="scientific">Tritrichomonas musculus</name>
    <dbReference type="NCBI Taxonomy" id="1915356"/>
    <lineage>
        <taxon>Eukaryota</taxon>
        <taxon>Metamonada</taxon>
        <taxon>Parabasalia</taxon>
        <taxon>Tritrichomonadida</taxon>
        <taxon>Tritrichomonadidae</taxon>
        <taxon>Tritrichomonas</taxon>
    </lineage>
</organism>
<keyword evidence="6" id="KW-1185">Reference proteome</keyword>
<gene>
    <name evidence="5" type="ORF">M9Y10_036494</name>
</gene>
<dbReference type="SMART" id="SM00173">
    <property type="entry name" value="RAS"/>
    <property type="match status" value="1"/>
</dbReference>
<keyword evidence="2" id="KW-0547">Nucleotide-binding</keyword>
<feature type="coiled-coil region" evidence="4">
    <location>
        <begin position="239"/>
        <end position="315"/>
    </location>
</feature>
<dbReference type="InterPro" id="IPR027417">
    <property type="entry name" value="P-loop_NTPase"/>
</dbReference>
<evidence type="ECO:0000256" key="4">
    <source>
        <dbReference type="SAM" id="Coils"/>
    </source>
</evidence>
<evidence type="ECO:0000256" key="2">
    <source>
        <dbReference type="ARBA" id="ARBA00022741"/>
    </source>
</evidence>
<dbReference type="InterPro" id="IPR001806">
    <property type="entry name" value="Small_GTPase"/>
</dbReference>
<proteinExistence type="inferred from homology"/>
<keyword evidence="4" id="KW-0175">Coiled coil</keyword>
<dbReference type="PANTHER" id="PTHR47981:SF20">
    <property type="entry name" value="RAS-RELATED PROTEIN RAB-7A"/>
    <property type="match status" value="1"/>
</dbReference>
<dbReference type="PRINTS" id="PR00449">
    <property type="entry name" value="RASTRNSFRMNG"/>
</dbReference>
<sequence length="327" mass="37884">MAARGRQMLKLLFLGDGEVGKTAIINQFVNREFTEQYKASIGSDFSTKQLDIDGKFITLQIWDTFTWSNLLSDCCILVYDVTNPQSLENIKKWKNEFSLDLGLSDSDDFCFLLLGNKSDLPGKSVEETTAREFAANNGDMLFYEVSSKTGENIQESIEAIIKQALKKFPKDDFQIPSSVVHLENRETKSKPNKFMQFFSSIFQRNNQEQTMPPNEEANIDQNIQKEKAIQEPEFEMNPANKTKELQTQLENQAKELESLKEKFESMKKEFEMQLENKDKEIADKDEELKKMQNQMEMMKREYEEEIQHLKEAANLNISDKPNDNLDS</sequence>
<comment type="caution">
    <text evidence="5">The sequence shown here is derived from an EMBL/GenBank/DDBJ whole genome shotgun (WGS) entry which is preliminary data.</text>
</comment>
<name>A0ABR2GVV0_9EUKA</name>
<accession>A0ABR2GVV0</accession>
<dbReference type="Proteomes" id="UP001470230">
    <property type="component" value="Unassembled WGS sequence"/>
</dbReference>
<dbReference type="SUPFAM" id="SSF52540">
    <property type="entry name" value="P-loop containing nucleoside triphosphate hydrolases"/>
    <property type="match status" value="1"/>
</dbReference>
<evidence type="ECO:0000256" key="1">
    <source>
        <dbReference type="ARBA" id="ARBA00006270"/>
    </source>
</evidence>
<dbReference type="Pfam" id="PF00071">
    <property type="entry name" value="Ras"/>
    <property type="match status" value="1"/>
</dbReference>
<dbReference type="SMART" id="SM00175">
    <property type="entry name" value="RAB"/>
    <property type="match status" value="1"/>
</dbReference>
<evidence type="ECO:0000313" key="6">
    <source>
        <dbReference type="Proteomes" id="UP001470230"/>
    </source>
</evidence>
<dbReference type="PANTHER" id="PTHR47981">
    <property type="entry name" value="RAB FAMILY"/>
    <property type="match status" value="1"/>
</dbReference>
<dbReference type="Gene3D" id="3.40.50.300">
    <property type="entry name" value="P-loop containing nucleotide triphosphate hydrolases"/>
    <property type="match status" value="1"/>
</dbReference>
<dbReference type="PROSITE" id="PS51419">
    <property type="entry name" value="RAB"/>
    <property type="match status" value="1"/>
</dbReference>